<dbReference type="OrthoDB" id="674604at2759"/>
<dbReference type="InterPro" id="IPR027417">
    <property type="entry name" value="P-loop_NTPase"/>
</dbReference>
<gene>
    <name evidence="2" type="ORF">K458DRAFT_375683</name>
</gene>
<dbReference type="SUPFAM" id="SSF52540">
    <property type="entry name" value="P-loop containing nucleoside triphosphate hydrolases"/>
    <property type="match status" value="1"/>
</dbReference>
<evidence type="ECO:0000259" key="1">
    <source>
        <dbReference type="SMART" id="SM00382"/>
    </source>
</evidence>
<dbReference type="Pfam" id="PF06985">
    <property type="entry name" value="HET"/>
    <property type="match status" value="1"/>
</dbReference>
<dbReference type="EMBL" id="MU005607">
    <property type="protein sequence ID" value="KAF2678924.1"/>
    <property type="molecule type" value="Genomic_DNA"/>
</dbReference>
<dbReference type="Proteomes" id="UP000799291">
    <property type="component" value="Unassembled WGS sequence"/>
</dbReference>
<organism evidence="2 3">
    <name type="scientific">Lentithecium fluviatile CBS 122367</name>
    <dbReference type="NCBI Taxonomy" id="1168545"/>
    <lineage>
        <taxon>Eukaryota</taxon>
        <taxon>Fungi</taxon>
        <taxon>Dikarya</taxon>
        <taxon>Ascomycota</taxon>
        <taxon>Pezizomycotina</taxon>
        <taxon>Dothideomycetes</taxon>
        <taxon>Pleosporomycetidae</taxon>
        <taxon>Pleosporales</taxon>
        <taxon>Massarineae</taxon>
        <taxon>Lentitheciaceae</taxon>
        <taxon>Lentithecium</taxon>
    </lineage>
</organism>
<evidence type="ECO:0000313" key="2">
    <source>
        <dbReference type="EMBL" id="KAF2678924.1"/>
    </source>
</evidence>
<protein>
    <submittedName>
        <fullName evidence="2">Kinesin light chain</fullName>
    </submittedName>
</protein>
<keyword evidence="3" id="KW-1185">Reference proteome</keyword>
<dbReference type="InterPro" id="IPR002182">
    <property type="entry name" value="NB-ARC"/>
</dbReference>
<dbReference type="PANTHER" id="PTHR10622:SF11">
    <property type="entry name" value="HET-DOMAIN-CONTAINING PROTEIN"/>
    <property type="match status" value="1"/>
</dbReference>
<dbReference type="InterPro" id="IPR003593">
    <property type="entry name" value="AAA+_ATPase"/>
</dbReference>
<dbReference type="Pfam" id="PF13374">
    <property type="entry name" value="TPR_10"/>
    <property type="match status" value="1"/>
</dbReference>
<accession>A0A6G1IL00</accession>
<proteinExistence type="predicted"/>
<evidence type="ECO:0000313" key="3">
    <source>
        <dbReference type="Proteomes" id="UP000799291"/>
    </source>
</evidence>
<reference evidence="2" key="1">
    <citation type="journal article" date="2020" name="Stud. Mycol.">
        <title>101 Dothideomycetes genomes: a test case for predicting lifestyles and emergence of pathogens.</title>
        <authorList>
            <person name="Haridas S."/>
            <person name="Albert R."/>
            <person name="Binder M."/>
            <person name="Bloem J."/>
            <person name="Labutti K."/>
            <person name="Salamov A."/>
            <person name="Andreopoulos B."/>
            <person name="Baker S."/>
            <person name="Barry K."/>
            <person name="Bills G."/>
            <person name="Bluhm B."/>
            <person name="Cannon C."/>
            <person name="Castanera R."/>
            <person name="Culley D."/>
            <person name="Daum C."/>
            <person name="Ezra D."/>
            <person name="Gonzalez J."/>
            <person name="Henrissat B."/>
            <person name="Kuo A."/>
            <person name="Liang C."/>
            <person name="Lipzen A."/>
            <person name="Lutzoni F."/>
            <person name="Magnuson J."/>
            <person name="Mondo S."/>
            <person name="Nolan M."/>
            <person name="Ohm R."/>
            <person name="Pangilinan J."/>
            <person name="Park H.-J."/>
            <person name="Ramirez L."/>
            <person name="Alfaro M."/>
            <person name="Sun H."/>
            <person name="Tritt A."/>
            <person name="Yoshinaga Y."/>
            <person name="Zwiers L.-H."/>
            <person name="Turgeon B."/>
            <person name="Goodwin S."/>
            <person name="Spatafora J."/>
            <person name="Crous P."/>
            <person name="Grigoriev I."/>
        </authorList>
    </citation>
    <scope>NUCLEOTIDE SEQUENCE</scope>
    <source>
        <strain evidence="2">CBS 122367</strain>
    </source>
</reference>
<dbReference type="SUPFAM" id="SSF48452">
    <property type="entry name" value="TPR-like"/>
    <property type="match status" value="1"/>
</dbReference>
<dbReference type="Pfam" id="PF00931">
    <property type="entry name" value="NB-ARC"/>
    <property type="match status" value="1"/>
</dbReference>
<name>A0A6G1IL00_9PLEO</name>
<dbReference type="Pfam" id="PF13424">
    <property type="entry name" value="TPR_12"/>
    <property type="match status" value="1"/>
</dbReference>
<feature type="domain" description="AAA+ ATPase" evidence="1">
    <location>
        <begin position="272"/>
        <end position="410"/>
    </location>
</feature>
<dbReference type="InterPro" id="IPR011990">
    <property type="entry name" value="TPR-like_helical_dom_sf"/>
</dbReference>
<sequence>MRLLHFNGERLVSTDFRGKTSPPYAILSHRWGDSEVLYEDLAACTYKEKDGYRKIEFCAAQAARDGLQHFWIDTCCIDKWDRRERSKAINSMFRWYKDAAKCYVFLPDVSAAADAPQSTWEASFLASEWFTRGWTLQELIAPVFVEFFSCEGWRIGDKTSLEPLVHAKTGIPVRALRNGPLDEFTIDERRDWAKNRETSEEEDAVYCLLGILDVVIPAAYGEGVERAWRRLQIELEAADGALSIIPFSQNEQFVGRESQLAKLEAKLFKDNQATTIAIVGPPGTGKSQLALEVAHRTRQKNRNCCVFWIDASDTDSLYRSYESIARKLGIPGWDDEKVDSRQLVRAYLDGKGERQYLLVFDNADDVSLGSAHLTDFVPQLEQCAVLYTTTNSDTAKELAAPNVLQLREMSMSTAQRMLANYMKASLLTSEQQEAQLLLYELSYLPLAIVQAAAYINTQDITLQEYRSLVAKQKEAVPQCDSELHKDGPQEHNTTSAVAITLLISLDQLCSNSERAADYLFLTACVDRKDIPLDLLPASSSRQREEAVKVLSGYGLVTRRPAESSLDLHQLVHRALRKWLRKQGRLDEWTRNAIRELCRVFPGNEHSSRSKWRRLLPHAKYVQSHSPSKQEGGHRLKLAWKSATALYNDGRWMEAEQLDVQVMETRKRRVLREEHPSTLTGIANLASTYRNQGRWKEAEELGVQVMETSSRVLGEEHPSTLTSMANLASTYSNQGRWKEAKELEVQVMETFKRVLGEEHPDTLTSMNNLAFTLKGQGLTNKAISLIENCCRLQTVVLGPQHPFTISSHKALATWQLEAIELSK</sequence>
<dbReference type="SMART" id="SM00382">
    <property type="entry name" value="AAA"/>
    <property type="match status" value="1"/>
</dbReference>
<dbReference type="GO" id="GO:0043531">
    <property type="term" value="F:ADP binding"/>
    <property type="evidence" value="ECO:0007669"/>
    <property type="project" value="InterPro"/>
</dbReference>
<dbReference type="AlphaFoldDB" id="A0A6G1IL00"/>
<dbReference type="InterPro" id="IPR010730">
    <property type="entry name" value="HET"/>
</dbReference>
<dbReference type="PANTHER" id="PTHR10622">
    <property type="entry name" value="HET DOMAIN-CONTAINING PROTEIN"/>
    <property type="match status" value="1"/>
</dbReference>
<dbReference type="Gene3D" id="1.25.40.10">
    <property type="entry name" value="Tetratricopeptide repeat domain"/>
    <property type="match status" value="1"/>
</dbReference>
<dbReference type="Gene3D" id="3.40.50.300">
    <property type="entry name" value="P-loop containing nucleotide triphosphate hydrolases"/>
    <property type="match status" value="1"/>
</dbReference>